<organism evidence="2 3">
    <name type="scientific">Eiseniibacteriota bacterium</name>
    <dbReference type="NCBI Taxonomy" id="2212470"/>
    <lineage>
        <taxon>Bacteria</taxon>
        <taxon>Candidatus Eiseniibacteriota</taxon>
    </lineage>
</organism>
<keyword evidence="1" id="KW-0472">Membrane</keyword>
<reference evidence="2" key="2">
    <citation type="journal article" date="2021" name="Microbiome">
        <title>Successional dynamics and alternative stable states in a saline activated sludge microbial community over 9 years.</title>
        <authorList>
            <person name="Wang Y."/>
            <person name="Ye J."/>
            <person name="Ju F."/>
            <person name="Liu L."/>
            <person name="Boyd J.A."/>
            <person name="Deng Y."/>
            <person name="Parks D.H."/>
            <person name="Jiang X."/>
            <person name="Yin X."/>
            <person name="Woodcroft B.J."/>
            <person name="Tyson G.W."/>
            <person name="Hugenholtz P."/>
            <person name="Polz M.F."/>
            <person name="Zhang T."/>
        </authorList>
    </citation>
    <scope>NUCLEOTIDE SEQUENCE</scope>
    <source>
        <strain evidence="2">HKST-UBA02</strain>
    </source>
</reference>
<proteinExistence type="predicted"/>
<sequence length="438" mass="48123">MSGPTKDVSRRRIIGILALSLLAVGVLWLVVSKSDDQVSPPELSSDLWHERQGEREQLLFLTREARVHRAFGRGAGPDQYYDRYRVVQLDAQNGDVGAKVEIGDRPGNTAGPAILGVANHLLWLWNEGFEVRSLPDLEVVVRDDELRAANPEIAASLPTDPSFYIATSTFSGMVVRTTDGRYWQLDPGSRATGDDSAADLRLRPLDDRLRALSSRGTIEHAVTYCLAPPNTRASSRDFQTNASVQVPEFARRGGDRVVSEWFGLLSDEERSSLARWSGEPRSVTGSPWRALYKGECWVAQDSTASAGFPRSDLELDLTSLDPLGPPAFLAGGFLVEPATRDAWVLDSPRSFLILSRPSLAKEATWSLSRVDPDGAVLWRTDTGIQWLKHVTDGGESVVLGGYPDVLNLSRASYEVVLIAKRDGYALVHTVQTGETEVR</sequence>
<protein>
    <submittedName>
        <fullName evidence="2">Uncharacterized protein</fullName>
    </submittedName>
</protein>
<dbReference type="InterPro" id="IPR048161">
    <property type="entry name" value="PA2928-like"/>
</dbReference>
<dbReference type="AlphaFoldDB" id="A0A956SG49"/>
<dbReference type="Proteomes" id="UP000739538">
    <property type="component" value="Unassembled WGS sequence"/>
</dbReference>
<evidence type="ECO:0000256" key="1">
    <source>
        <dbReference type="SAM" id="Phobius"/>
    </source>
</evidence>
<name>A0A956SG49_UNCEI</name>
<feature type="transmembrane region" description="Helical" evidence="1">
    <location>
        <begin position="12"/>
        <end position="31"/>
    </location>
</feature>
<comment type="caution">
    <text evidence="2">The sequence shown here is derived from an EMBL/GenBank/DDBJ whole genome shotgun (WGS) entry which is preliminary data.</text>
</comment>
<keyword evidence="1" id="KW-0812">Transmembrane</keyword>
<reference evidence="2" key="1">
    <citation type="submission" date="2020-04" db="EMBL/GenBank/DDBJ databases">
        <authorList>
            <person name="Zhang T."/>
        </authorList>
    </citation>
    <scope>NUCLEOTIDE SEQUENCE</scope>
    <source>
        <strain evidence="2">HKST-UBA02</strain>
    </source>
</reference>
<dbReference type="NCBIfam" id="NF041516">
    <property type="entry name" value="PA2928_fam"/>
    <property type="match status" value="1"/>
</dbReference>
<accession>A0A956SG49</accession>
<gene>
    <name evidence="2" type="ORF">KDA27_24575</name>
</gene>
<keyword evidence="1" id="KW-1133">Transmembrane helix</keyword>
<evidence type="ECO:0000313" key="2">
    <source>
        <dbReference type="EMBL" id="MCA9758991.1"/>
    </source>
</evidence>
<dbReference type="EMBL" id="JAGQHS010000243">
    <property type="protein sequence ID" value="MCA9758991.1"/>
    <property type="molecule type" value="Genomic_DNA"/>
</dbReference>
<evidence type="ECO:0000313" key="3">
    <source>
        <dbReference type="Proteomes" id="UP000739538"/>
    </source>
</evidence>